<dbReference type="Proteomes" id="UP001064048">
    <property type="component" value="Chromosome 14"/>
</dbReference>
<evidence type="ECO:0000313" key="2">
    <source>
        <dbReference type="Proteomes" id="UP001064048"/>
    </source>
</evidence>
<name>A0ACC0J8Z7_CHOFU</name>
<gene>
    <name evidence="1" type="ORF">MSG28_009025</name>
</gene>
<reference evidence="1 2" key="1">
    <citation type="journal article" date="2022" name="Genome Biol. Evol.">
        <title>The Spruce Budworm Genome: Reconstructing the Evolutionary History of Antifreeze Proteins.</title>
        <authorList>
            <person name="Beliveau C."/>
            <person name="Gagne P."/>
            <person name="Picq S."/>
            <person name="Vernygora O."/>
            <person name="Keeling C.I."/>
            <person name="Pinkney K."/>
            <person name="Doucet D."/>
            <person name="Wen F."/>
            <person name="Johnston J.S."/>
            <person name="Maaroufi H."/>
            <person name="Boyle B."/>
            <person name="Laroche J."/>
            <person name="Dewar K."/>
            <person name="Juretic N."/>
            <person name="Blackburn G."/>
            <person name="Nisole A."/>
            <person name="Brunet B."/>
            <person name="Brandao M."/>
            <person name="Lumley L."/>
            <person name="Duan J."/>
            <person name="Quan G."/>
            <person name="Lucarotti C.J."/>
            <person name="Roe A.D."/>
            <person name="Sperling F.A.H."/>
            <person name="Levesque R.C."/>
            <person name="Cusson M."/>
        </authorList>
    </citation>
    <scope>NUCLEOTIDE SEQUENCE [LARGE SCALE GENOMIC DNA]</scope>
    <source>
        <strain evidence="1">Glfc:IPQL:Cfum</strain>
    </source>
</reference>
<dbReference type="EMBL" id="CM046114">
    <property type="protein sequence ID" value="KAI8420567.1"/>
    <property type="molecule type" value="Genomic_DNA"/>
</dbReference>
<accession>A0ACC0J8Z7</accession>
<comment type="caution">
    <text evidence="1">The sequence shown here is derived from an EMBL/GenBank/DDBJ whole genome shotgun (WGS) entry which is preliminary data.</text>
</comment>
<evidence type="ECO:0000313" key="1">
    <source>
        <dbReference type="EMBL" id="KAI8420567.1"/>
    </source>
</evidence>
<sequence length="639" mass="68458">MAADTAGAAAGAGAGGASPEETLESLLREAEALKQKLEEERQKLNDVTLASVAERLEAVNFPNLKPRRVLKGHQAKVLNSSSASREYCPSTASIRPLAVTWRWHVAGRQGGGGRGRGLRKRTVATHTSYVAACVFPRTERQLLTGSGDGAAALWGVGSGQLLQTFQGHAADVLALDPAPSDTGDTFASGGADRAVLVWDMRSGAAVQAFDAHRSDVTSVRFHPGGDALASGCDDAACRLFDLRADREVARYAKDSIIFGVNSVEWSLSGRLLFAGYSDYTASAWDALRATRVCVLCGHEHRVSRLQLAPDGAALATASWDTTLRVSNTRHATRDTRHTATASWDTTLRVSRHATRDTRHTATASWDTTLRVSRHATRDTRHTATASWDTTLRRATRPGPPPMFSNISFLRGDDSDAPTRSRLRGGLRASPSRCECFFCILAILVSPVIPRERRILLQAVRHLVPIHCSPVIQSGQLTAAVGPQSAQEIPSIDRVASRASYSSPATARNGRTMRRALSCLPLALLLLANVVPSKAQKSAAGEVVVRVRSGAPLQLECALRVEQRAEWRREDGRPLPPELRPAGEAPVAAPARQGLRARLRAPAAAPHMAGVYACAAGPDAQRLRLLVEADPGTAPDTARI</sequence>
<organism evidence="1 2">
    <name type="scientific">Choristoneura fumiferana</name>
    <name type="common">Spruce budworm moth</name>
    <name type="synonym">Archips fumiferana</name>
    <dbReference type="NCBI Taxonomy" id="7141"/>
    <lineage>
        <taxon>Eukaryota</taxon>
        <taxon>Metazoa</taxon>
        <taxon>Ecdysozoa</taxon>
        <taxon>Arthropoda</taxon>
        <taxon>Hexapoda</taxon>
        <taxon>Insecta</taxon>
        <taxon>Pterygota</taxon>
        <taxon>Neoptera</taxon>
        <taxon>Endopterygota</taxon>
        <taxon>Lepidoptera</taxon>
        <taxon>Glossata</taxon>
        <taxon>Ditrysia</taxon>
        <taxon>Tortricoidea</taxon>
        <taxon>Tortricidae</taxon>
        <taxon>Tortricinae</taxon>
        <taxon>Choristoneura</taxon>
    </lineage>
</organism>
<proteinExistence type="predicted"/>
<keyword evidence="2" id="KW-1185">Reference proteome</keyword>
<protein>
    <submittedName>
        <fullName evidence="1">Uncharacterized protein</fullName>
    </submittedName>
</protein>